<evidence type="ECO:0000313" key="1">
    <source>
        <dbReference type="EMBL" id="RGC17605.1"/>
    </source>
</evidence>
<reference evidence="1 2" key="1">
    <citation type="submission" date="2018-08" db="EMBL/GenBank/DDBJ databases">
        <title>A genome reference for cultivated species of the human gut microbiota.</title>
        <authorList>
            <person name="Zou Y."/>
            <person name="Xue W."/>
            <person name="Luo G."/>
        </authorList>
    </citation>
    <scope>NUCLEOTIDE SEQUENCE [LARGE SCALE GENOMIC DNA]</scope>
    <source>
        <strain evidence="1 2">OF01-2LB</strain>
    </source>
</reference>
<name>A0A3E2W1W4_CLOIN</name>
<dbReference type="RefSeq" id="WP_117442179.1">
    <property type="nucleotide sequence ID" value="NZ_JAJFEN010000002.1"/>
</dbReference>
<dbReference type="OrthoDB" id="1849628at2"/>
<evidence type="ECO:0000313" key="2">
    <source>
        <dbReference type="Proteomes" id="UP000260025"/>
    </source>
</evidence>
<protein>
    <submittedName>
        <fullName evidence="1">Uncharacterized protein</fullName>
    </submittedName>
</protein>
<dbReference type="Proteomes" id="UP000260025">
    <property type="component" value="Unassembled WGS sequence"/>
</dbReference>
<proteinExistence type="predicted"/>
<sequence length="143" mass="17177">MEKTIQSYMQSIDGRKGYMCVDKDKNCIAFSYDPIAMEGYETVCVNCQNEIDADRAYGYLIDKGNQLIWSDEKWEQYMQDVIEPNSIRERREEECFAIINRGDTWYRLHVNTVQREEELRRWYQAWLEAPLTRCIPEKPAWIE</sequence>
<comment type="caution">
    <text evidence="1">The sequence shown here is derived from an EMBL/GenBank/DDBJ whole genome shotgun (WGS) entry which is preliminary data.</text>
</comment>
<gene>
    <name evidence="1" type="ORF">DXA38_04655</name>
</gene>
<organism evidence="1 2">
    <name type="scientific">Clostridium innocuum</name>
    <dbReference type="NCBI Taxonomy" id="1522"/>
    <lineage>
        <taxon>Bacteria</taxon>
        <taxon>Bacillati</taxon>
        <taxon>Bacillota</taxon>
        <taxon>Clostridia</taxon>
        <taxon>Eubacteriales</taxon>
        <taxon>Clostridiaceae</taxon>
        <taxon>Clostridium</taxon>
    </lineage>
</organism>
<dbReference type="EMBL" id="QVEV01000004">
    <property type="protein sequence ID" value="RGC17605.1"/>
    <property type="molecule type" value="Genomic_DNA"/>
</dbReference>
<accession>A0A3E2W1W4</accession>
<dbReference type="AlphaFoldDB" id="A0A3E2W1W4"/>